<organism evidence="3 4">
    <name type="scientific">Paenibacillus chungangensis</name>
    <dbReference type="NCBI Taxonomy" id="696535"/>
    <lineage>
        <taxon>Bacteria</taxon>
        <taxon>Bacillati</taxon>
        <taxon>Bacillota</taxon>
        <taxon>Bacilli</taxon>
        <taxon>Bacillales</taxon>
        <taxon>Paenibacillaceae</taxon>
        <taxon>Paenibacillus</taxon>
    </lineage>
</organism>
<dbReference type="Pfam" id="PF01035">
    <property type="entry name" value="DNA_binding_1"/>
    <property type="match status" value="1"/>
</dbReference>
<dbReference type="SUPFAM" id="SSF46767">
    <property type="entry name" value="Methylated DNA-protein cysteine methyltransferase, C-terminal domain"/>
    <property type="match status" value="1"/>
</dbReference>
<keyword evidence="1" id="KW-0227">DNA damage</keyword>
<comment type="caution">
    <text evidence="3">The sequence shown here is derived from an EMBL/GenBank/DDBJ whole genome shotgun (WGS) entry which is preliminary data.</text>
</comment>
<dbReference type="RefSeq" id="WP_377564929.1">
    <property type="nucleotide sequence ID" value="NZ_JBHTJZ010000021.1"/>
</dbReference>
<evidence type="ECO:0000256" key="1">
    <source>
        <dbReference type="ARBA" id="ARBA00022763"/>
    </source>
</evidence>
<proteinExistence type="predicted"/>
<dbReference type="InterPro" id="IPR052520">
    <property type="entry name" value="ATL_DNA_repair"/>
</dbReference>
<evidence type="ECO:0000313" key="4">
    <source>
        <dbReference type="Proteomes" id="UP001596989"/>
    </source>
</evidence>
<name>A0ABW3HS88_9BACL</name>
<dbReference type="InterPro" id="IPR014048">
    <property type="entry name" value="MethylDNA_cys_MeTrfase_DNA-bd"/>
</dbReference>
<evidence type="ECO:0000259" key="2">
    <source>
        <dbReference type="Pfam" id="PF01035"/>
    </source>
</evidence>
<dbReference type="CDD" id="cd06445">
    <property type="entry name" value="ATase"/>
    <property type="match status" value="1"/>
</dbReference>
<dbReference type="PANTHER" id="PTHR42942:SF1">
    <property type="entry name" value="ALKYLTRANSFERASE-LIKE PROTEIN 1"/>
    <property type="match status" value="1"/>
</dbReference>
<dbReference type="Gene3D" id="1.10.10.10">
    <property type="entry name" value="Winged helix-like DNA-binding domain superfamily/Winged helix DNA-binding domain"/>
    <property type="match status" value="1"/>
</dbReference>
<feature type="domain" description="Methylated-DNA-[protein]-cysteine S-methyltransferase DNA binding" evidence="2">
    <location>
        <begin position="3"/>
        <end position="84"/>
    </location>
</feature>
<accession>A0ABW3HS88</accession>
<keyword evidence="4" id="KW-1185">Reference proteome</keyword>
<sequence>MQPFTKAVIDIIKAIPPGKVMTYGSVAALAGSPRAARQVVRILHAMSKKEGLPWHRIVNAKGEIALSSDEGRLLQSLYLRDEGVEVSEDGRLELARYLYRHC</sequence>
<evidence type="ECO:0000313" key="3">
    <source>
        <dbReference type="EMBL" id="MFD0960434.1"/>
    </source>
</evidence>
<dbReference type="InterPro" id="IPR036217">
    <property type="entry name" value="MethylDNA_cys_MeTrfase_DNAb"/>
</dbReference>
<dbReference type="PANTHER" id="PTHR42942">
    <property type="entry name" value="6-O-METHYLGUANINE DNA METHYLTRANSFERASE"/>
    <property type="match status" value="1"/>
</dbReference>
<dbReference type="InterPro" id="IPR036388">
    <property type="entry name" value="WH-like_DNA-bd_sf"/>
</dbReference>
<dbReference type="Proteomes" id="UP001596989">
    <property type="component" value="Unassembled WGS sequence"/>
</dbReference>
<protein>
    <submittedName>
        <fullName evidence="3">MGMT family protein</fullName>
    </submittedName>
</protein>
<dbReference type="EMBL" id="JBHTJZ010000021">
    <property type="protein sequence ID" value="MFD0960434.1"/>
    <property type="molecule type" value="Genomic_DNA"/>
</dbReference>
<gene>
    <name evidence="3" type="ORF">ACFQ2I_13660</name>
</gene>
<reference evidence="4" key="1">
    <citation type="journal article" date="2019" name="Int. J. Syst. Evol. Microbiol.">
        <title>The Global Catalogue of Microorganisms (GCM) 10K type strain sequencing project: providing services to taxonomists for standard genome sequencing and annotation.</title>
        <authorList>
            <consortium name="The Broad Institute Genomics Platform"/>
            <consortium name="The Broad Institute Genome Sequencing Center for Infectious Disease"/>
            <person name="Wu L."/>
            <person name="Ma J."/>
        </authorList>
    </citation>
    <scope>NUCLEOTIDE SEQUENCE [LARGE SCALE GENOMIC DNA]</scope>
    <source>
        <strain evidence="4">CCUG 59129</strain>
    </source>
</reference>